<evidence type="ECO:0000259" key="1">
    <source>
        <dbReference type="Pfam" id="PF02525"/>
    </source>
</evidence>
<keyword evidence="3" id="KW-1185">Reference proteome</keyword>
<dbReference type="Gene3D" id="3.40.50.360">
    <property type="match status" value="1"/>
</dbReference>
<comment type="caution">
    <text evidence="2">The sequence shown here is derived from an EMBL/GenBank/DDBJ whole genome shotgun (WGS) entry which is preliminary data.</text>
</comment>
<sequence length="63" mass="6783">MVIASGGVYSDGPMKSRDFTESYLRTVLGFMGMTDITVIRVEGVAMPEVRENALSKAIQSIGV</sequence>
<organism evidence="2 3">
    <name type="scientific">Chryseosolibacter histidini</name>
    <dbReference type="NCBI Taxonomy" id="2782349"/>
    <lineage>
        <taxon>Bacteria</taxon>
        <taxon>Pseudomonadati</taxon>
        <taxon>Bacteroidota</taxon>
        <taxon>Cytophagia</taxon>
        <taxon>Cytophagales</taxon>
        <taxon>Chryseotaleaceae</taxon>
        <taxon>Chryseosolibacter</taxon>
    </lineage>
</organism>
<proteinExistence type="predicted"/>
<dbReference type="SUPFAM" id="SSF52218">
    <property type="entry name" value="Flavoproteins"/>
    <property type="match status" value="1"/>
</dbReference>
<dbReference type="EMBL" id="JAHESF010000004">
    <property type="protein sequence ID" value="MBT1696401.1"/>
    <property type="molecule type" value="Genomic_DNA"/>
</dbReference>
<evidence type="ECO:0000313" key="2">
    <source>
        <dbReference type="EMBL" id="MBT1696401.1"/>
    </source>
</evidence>
<reference evidence="2 3" key="1">
    <citation type="submission" date="2021-05" db="EMBL/GenBank/DDBJ databases">
        <title>A Polyphasic approach of four new species of the genus Ohtaekwangia: Ohtaekwangia histidinii sp. nov., Ohtaekwangia cretensis sp. nov., Ohtaekwangia indiensis sp. nov., Ohtaekwangia reichenbachii sp. nov. from diverse environment.</title>
        <authorList>
            <person name="Octaviana S."/>
        </authorList>
    </citation>
    <scope>NUCLEOTIDE SEQUENCE [LARGE SCALE GENOMIC DNA]</scope>
    <source>
        <strain evidence="2 3">PWU4</strain>
    </source>
</reference>
<dbReference type="Proteomes" id="UP001319200">
    <property type="component" value="Unassembled WGS sequence"/>
</dbReference>
<evidence type="ECO:0000313" key="3">
    <source>
        <dbReference type="Proteomes" id="UP001319200"/>
    </source>
</evidence>
<name>A0AAP2DHJ7_9BACT</name>
<accession>A0AAP2DHJ7</accession>
<dbReference type="AlphaFoldDB" id="A0AAP2DHJ7"/>
<gene>
    <name evidence="2" type="ORF">KK083_05910</name>
</gene>
<dbReference type="InterPro" id="IPR029039">
    <property type="entry name" value="Flavoprotein-like_sf"/>
</dbReference>
<dbReference type="InterPro" id="IPR003680">
    <property type="entry name" value="Flavodoxin_fold"/>
</dbReference>
<feature type="domain" description="Flavodoxin-like fold" evidence="1">
    <location>
        <begin position="2"/>
        <end position="61"/>
    </location>
</feature>
<protein>
    <submittedName>
        <fullName evidence="2">NAD(P)H-dependent oxidoreductase</fullName>
    </submittedName>
</protein>
<dbReference type="Pfam" id="PF02525">
    <property type="entry name" value="Flavodoxin_2"/>
    <property type="match status" value="1"/>
</dbReference>